<dbReference type="InterPro" id="IPR039204">
    <property type="entry name" value="MRS2-like"/>
</dbReference>
<keyword evidence="8" id="KW-0472">Membrane</keyword>
<keyword evidence="7" id="KW-0406">Ion transport</keyword>
<sequence length="346" mass="38918">MGDDTHINKRVSLNSVDQRVLARENLFPKLPNLAQRQRIIQVKDGHILMHETTCNELLSLVHRNCNLDACNPKGILTYRDCKQLLSYTDIRPKIDTRFECIIVRLYPISALILRESVLVVANENLCFDDLLEQLSKVSGLYHGEAHGNTSDIPQDYETHLPFEITILQCCFAAAIMEAHRDLERLEQMYNTLEAITATNIRYKHVSMVLHELKQPANRLLETVSGYKEMMDEFLADSQEVHLLEFTNHPAIYGKHAATITPGAGALVAHSPITVSHATGSLSNRPNVDVEILLEYVDQEIEQVSSGLTFNINLAIQSCTSSRHSAGAFGTSYWYGAGNYQKRIDAI</sequence>
<name>A0AAD9PKN4_9APIC</name>
<evidence type="ECO:0000313" key="9">
    <source>
        <dbReference type="EMBL" id="KAK2196123.1"/>
    </source>
</evidence>
<keyword evidence="5" id="KW-0809">Transit peptide</keyword>
<gene>
    <name evidence="9" type="ORF">BdWA1_002723</name>
</gene>
<evidence type="ECO:0000256" key="1">
    <source>
        <dbReference type="ARBA" id="ARBA00004141"/>
    </source>
</evidence>
<evidence type="ECO:0000256" key="4">
    <source>
        <dbReference type="ARBA" id="ARBA00022842"/>
    </source>
</evidence>
<dbReference type="AlphaFoldDB" id="A0AAD9PKN4"/>
<evidence type="ECO:0000256" key="8">
    <source>
        <dbReference type="ARBA" id="ARBA00023136"/>
    </source>
</evidence>
<protein>
    <submittedName>
        <fullName evidence="9">Magnesium transporter MRS2-like</fullName>
    </submittedName>
</protein>
<evidence type="ECO:0000256" key="6">
    <source>
        <dbReference type="ARBA" id="ARBA00022989"/>
    </source>
</evidence>
<dbReference type="Pfam" id="PF22099">
    <property type="entry name" value="MRS2-like"/>
    <property type="match status" value="1"/>
</dbReference>
<accession>A0AAD9PKN4</accession>
<proteinExistence type="predicted"/>
<keyword evidence="2" id="KW-0813">Transport</keyword>
<evidence type="ECO:0000256" key="2">
    <source>
        <dbReference type="ARBA" id="ARBA00022448"/>
    </source>
</evidence>
<dbReference type="Gene3D" id="1.20.58.340">
    <property type="entry name" value="Magnesium transport protein CorA, transmembrane region"/>
    <property type="match status" value="1"/>
</dbReference>
<dbReference type="KEGG" id="bdw:94337020"/>
<reference evidence="9" key="1">
    <citation type="journal article" date="2023" name="Nat. Microbiol.">
        <title>Babesia duncani multi-omics identifies virulence factors and drug targets.</title>
        <authorList>
            <person name="Singh P."/>
            <person name="Lonardi S."/>
            <person name="Liang Q."/>
            <person name="Vydyam P."/>
            <person name="Khabirova E."/>
            <person name="Fang T."/>
            <person name="Gihaz S."/>
            <person name="Thekkiniath J."/>
            <person name="Munshi M."/>
            <person name="Abel S."/>
            <person name="Ciampossin L."/>
            <person name="Batugedara G."/>
            <person name="Gupta M."/>
            <person name="Lu X.M."/>
            <person name="Lenz T."/>
            <person name="Chakravarty S."/>
            <person name="Cornillot E."/>
            <person name="Hu Y."/>
            <person name="Ma W."/>
            <person name="Gonzalez L.M."/>
            <person name="Sanchez S."/>
            <person name="Estrada K."/>
            <person name="Sanchez-Flores A."/>
            <person name="Montero E."/>
            <person name="Harb O.S."/>
            <person name="Le Roch K.G."/>
            <person name="Mamoun C.B."/>
        </authorList>
    </citation>
    <scope>NUCLEOTIDE SEQUENCE</scope>
    <source>
        <strain evidence="9">WA1</strain>
    </source>
</reference>
<dbReference type="RefSeq" id="XP_067802965.1">
    <property type="nucleotide sequence ID" value="XM_067947743.1"/>
</dbReference>
<evidence type="ECO:0000256" key="5">
    <source>
        <dbReference type="ARBA" id="ARBA00022946"/>
    </source>
</evidence>
<keyword evidence="6" id="KW-1133">Transmembrane helix</keyword>
<dbReference type="PANTHER" id="PTHR13890">
    <property type="entry name" value="RNA SPLICING PROTEIN MRS2, MITOCHONDRIAL"/>
    <property type="match status" value="1"/>
</dbReference>
<dbReference type="GO" id="GO:0015095">
    <property type="term" value="F:magnesium ion transmembrane transporter activity"/>
    <property type="evidence" value="ECO:0007669"/>
    <property type="project" value="TreeGrafter"/>
</dbReference>
<evidence type="ECO:0000256" key="3">
    <source>
        <dbReference type="ARBA" id="ARBA00022692"/>
    </source>
</evidence>
<dbReference type="GO" id="GO:0016020">
    <property type="term" value="C:membrane"/>
    <property type="evidence" value="ECO:0007669"/>
    <property type="project" value="UniProtKB-SubCell"/>
</dbReference>
<comment type="subcellular location">
    <subcellularLocation>
        <location evidence="1">Membrane</location>
        <topology evidence="1">Multi-pass membrane protein</topology>
    </subcellularLocation>
</comment>
<evidence type="ECO:0000313" key="10">
    <source>
        <dbReference type="Proteomes" id="UP001214638"/>
    </source>
</evidence>
<dbReference type="EMBL" id="JALLKP010000003">
    <property type="protein sequence ID" value="KAK2196123.1"/>
    <property type="molecule type" value="Genomic_DNA"/>
</dbReference>
<dbReference type="Proteomes" id="UP001214638">
    <property type="component" value="Unassembled WGS sequence"/>
</dbReference>
<comment type="caution">
    <text evidence="9">The sequence shown here is derived from an EMBL/GenBank/DDBJ whole genome shotgun (WGS) entry which is preliminary data.</text>
</comment>
<keyword evidence="10" id="KW-1185">Reference proteome</keyword>
<dbReference type="PANTHER" id="PTHR13890:SF0">
    <property type="entry name" value="MAGNESIUM TRANSPORTER MRS2 HOMOLOG, MITOCHONDRIAL"/>
    <property type="match status" value="1"/>
</dbReference>
<keyword evidence="3" id="KW-0812">Transmembrane</keyword>
<dbReference type="GeneID" id="94337020"/>
<organism evidence="9 10">
    <name type="scientific">Babesia duncani</name>
    <dbReference type="NCBI Taxonomy" id="323732"/>
    <lineage>
        <taxon>Eukaryota</taxon>
        <taxon>Sar</taxon>
        <taxon>Alveolata</taxon>
        <taxon>Apicomplexa</taxon>
        <taxon>Aconoidasida</taxon>
        <taxon>Piroplasmida</taxon>
        <taxon>Babesiidae</taxon>
        <taxon>Babesia</taxon>
    </lineage>
</organism>
<keyword evidence="4" id="KW-0460">Magnesium</keyword>
<evidence type="ECO:0000256" key="7">
    <source>
        <dbReference type="ARBA" id="ARBA00023065"/>
    </source>
</evidence>